<dbReference type="PANTHER" id="PTHR24394">
    <property type="entry name" value="ZINC FINGER PROTEIN"/>
    <property type="match status" value="1"/>
</dbReference>
<gene>
    <name evidence="14" type="ORF">AaeL_AAEL013172</name>
</gene>
<dbReference type="PROSITE" id="PS50157">
    <property type="entry name" value="ZINC_FINGER_C2H2_2"/>
    <property type="match status" value="7"/>
</dbReference>
<reference evidence="14" key="2">
    <citation type="journal article" date="2007" name="Science">
        <title>Genome sequence of Aedes aegypti, a major arbovirus vector.</title>
        <authorList>
            <person name="Nene V."/>
            <person name="Wortman J.R."/>
            <person name="Lawson D."/>
            <person name="Haas B."/>
            <person name="Kodira C."/>
            <person name="Tu Z.J."/>
            <person name="Loftus B."/>
            <person name="Xi Z."/>
            <person name="Megy K."/>
            <person name="Grabherr M."/>
            <person name="Ren Q."/>
            <person name="Zdobnov E.M."/>
            <person name="Lobo N.F."/>
            <person name="Campbell K.S."/>
            <person name="Brown S.E."/>
            <person name="Bonaldo M.F."/>
            <person name="Zhu J."/>
            <person name="Sinkins S.P."/>
            <person name="Hogenkamp D.G."/>
            <person name="Amedeo P."/>
            <person name="Arensburger P."/>
            <person name="Atkinson P.W."/>
            <person name="Bidwell S."/>
            <person name="Biedler J."/>
            <person name="Birney E."/>
            <person name="Bruggner R.V."/>
            <person name="Costas J."/>
            <person name="Coy M.R."/>
            <person name="Crabtree J."/>
            <person name="Crawford M."/>
            <person name="Debruyn B."/>
            <person name="Decaprio D."/>
            <person name="Eiglmeier K."/>
            <person name="Eisenstadt E."/>
            <person name="El-Dorry H."/>
            <person name="Gelbart W.M."/>
            <person name="Gomes S.L."/>
            <person name="Hammond M."/>
            <person name="Hannick L.I."/>
            <person name="Hogan J.R."/>
            <person name="Holmes M.H."/>
            <person name="Jaffe D."/>
            <person name="Johnston J.S."/>
            <person name="Kennedy R.C."/>
            <person name="Koo H."/>
            <person name="Kravitz S."/>
            <person name="Kriventseva E.V."/>
            <person name="Kulp D."/>
            <person name="Labutti K."/>
            <person name="Lee E."/>
            <person name="Li S."/>
            <person name="Lovin D.D."/>
            <person name="Mao C."/>
            <person name="Mauceli E."/>
            <person name="Menck C.F."/>
            <person name="Miller J.R."/>
            <person name="Montgomery P."/>
            <person name="Mori A."/>
            <person name="Nascimento A.L."/>
            <person name="Naveira H.F."/>
            <person name="Nusbaum C."/>
            <person name="O'leary S."/>
            <person name="Orvis J."/>
            <person name="Pertea M."/>
            <person name="Quesneville H."/>
            <person name="Reidenbach K.R."/>
            <person name="Rogers Y.H."/>
            <person name="Roth C.W."/>
            <person name="Schneider J.R."/>
            <person name="Schatz M."/>
            <person name="Shumway M."/>
            <person name="Stanke M."/>
            <person name="Stinson E.O."/>
            <person name="Tubio J.M."/>
            <person name="Vanzee J.P."/>
            <person name="Verjovski-Almeida S."/>
            <person name="Werner D."/>
            <person name="White O."/>
            <person name="Wyder S."/>
            <person name="Zeng Q."/>
            <person name="Zhao Q."/>
            <person name="Zhao Y."/>
            <person name="Hill C.A."/>
            <person name="Raikhel A.S."/>
            <person name="Soares M.B."/>
            <person name="Knudson D.L."/>
            <person name="Lee N.H."/>
            <person name="Galagan J."/>
            <person name="Salzberg S.L."/>
            <person name="Paulsen I.T."/>
            <person name="Dimopoulos G."/>
            <person name="Collins F.H."/>
            <person name="Birren B."/>
            <person name="Fraser-Liggett C.M."/>
            <person name="Severson D.W."/>
        </authorList>
    </citation>
    <scope>NUCLEOTIDE SEQUENCE [LARGE SCALE GENOMIC DNA]</scope>
    <source>
        <strain evidence="14">Liverpool</strain>
    </source>
</reference>
<keyword evidence="10" id="KW-0804">Transcription</keyword>
<dbReference type="FunFam" id="3.30.160.60:FF:000446">
    <property type="entry name" value="Zinc finger protein"/>
    <property type="match status" value="1"/>
</dbReference>
<reference evidence="14" key="1">
    <citation type="submission" date="2005-10" db="EMBL/GenBank/DDBJ databases">
        <authorList>
            <person name="Loftus B.J."/>
            <person name="Nene V.M."/>
            <person name="Hannick L.I."/>
            <person name="Bidwell S."/>
            <person name="Haas B."/>
            <person name="Amedeo P."/>
            <person name="Orvis J."/>
            <person name="Wortman J.R."/>
            <person name="White O.R."/>
            <person name="Salzberg S."/>
            <person name="Shumway M."/>
            <person name="Koo H."/>
            <person name="Zhao Y."/>
            <person name="Holmes M."/>
            <person name="Miller J."/>
            <person name="Schatz M."/>
            <person name="Pop M."/>
            <person name="Pai G."/>
            <person name="Utterback T."/>
            <person name="Rogers Y.-H."/>
            <person name="Kravitz S."/>
            <person name="Fraser C.M."/>
        </authorList>
    </citation>
    <scope>NUCLEOTIDE SEQUENCE</scope>
    <source>
        <strain evidence="14">Liverpool</strain>
    </source>
</reference>
<dbReference type="HOGENOM" id="CLU_030997_1_0_1"/>
<keyword evidence="7" id="KW-0862">Zinc</keyword>
<dbReference type="FunFam" id="3.30.160.60:FF:000060">
    <property type="entry name" value="zinc finger protein 436"/>
    <property type="match status" value="1"/>
</dbReference>
<dbReference type="AlphaFoldDB" id="Q16JY2"/>
<dbReference type="Pfam" id="PF00096">
    <property type="entry name" value="zf-C2H2"/>
    <property type="match status" value="7"/>
</dbReference>
<feature type="domain" description="C2H2-type" evidence="13">
    <location>
        <begin position="450"/>
        <end position="477"/>
    </location>
</feature>
<keyword evidence="9" id="KW-0238">DNA-binding</keyword>
<keyword evidence="5" id="KW-0677">Repeat</keyword>
<feature type="domain" description="C2H2-type" evidence="13">
    <location>
        <begin position="478"/>
        <end position="505"/>
    </location>
</feature>
<evidence type="ECO:0000256" key="6">
    <source>
        <dbReference type="ARBA" id="ARBA00022771"/>
    </source>
</evidence>
<keyword evidence="6 12" id="KW-0863">Zinc-finger</keyword>
<evidence type="ECO:0000256" key="4">
    <source>
        <dbReference type="ARBA" id="ARBA00022723"/>
    </source>
</evidence>
<dbReference type="GO" id="GO:0005634">
    <property type="term" value="C:nucleus"/>
    <property type="evidence" value="ECO:0007669"/>
    <property type="project" value="UniProtKB-SubCell"/>
</dbReference>
<dbReference type="PhylomeDB" id="Q16JY2"/>
<evidence type="ECO:0000256" key="1">
    <source>
        <dbReference type="ARBA" id="ARBA00003767"/>
    </source>
</evidence>
<dbReference type="FunFam" id="3.30.160.60:FF:002343">
    <property type="entry name" value="Zinc finger protein 33A"/>
    <property type="match status" value="1"/>
</dbReference>
<dbReference type="FunFam" id="3.30.160.60:FF:000608">
    <property type="entry name" value="zinc finger protein 286A isoform X1"/>
    <property type="match status" value="1"/>
</dbReference>
<dbReference type="SUPFAM" id="SSF57667">
    <property type="entry name" value="beta-beta-alpha zinc fingers"/>
    <property type="match status" value="4"/>
</dbReference>
<evidence type="ECO:0000313" key="15">
    <source>
        <dbReference type="Proteomes" id="UP000682892"/>
    </source>
</evidence>
<keyword evidence="4" id="KW-0479">Metal-binding</keyword>
<feature type="domain" description="C2H2-type" evidence="13">
    <location>
        <begin position="394"/>
        <end position="421"/>
    </location>
</feature>
<dbReference type="FunFam" id="3.30.160.60:FF:000512">
    <property type="entry name" value="zinc finger protein 197 isoform X1"/>
    <property type="match status" value="1"/>
</dbReference>
<feature type="domain" description="C2H2-type" evidence="13">
    <location>
        <begin position="132"/>
        <end position="159"/>
    </location>
</feature>
<accession>Q16JY2</accession>
<sequence length="563" mass="62455">MFTTNNLQAATPVGIQYQTTTASAADVNKQIKIDAQKATQQTPEFSTFYANVNMIQKLTPTSQALSTVNLAQLADDTKTVQYLQPFSYANCALVANQMQIPNGVTGITVDGRQLVVNKPITSFQNTISNISFKCDVCGLMFNHLTLLNHHKRTHNQDGEPTSDAITVVTQPQSLVQAQNIISETGQNLGQIQIVATEALEPATHQVTQQQQHQQIVHVTHVKPEKVQKCITCGGPIQNNPKRKGPKLIRCETCISNDNAHNVGRREIPVASNSNSPIETLMPTQITTIKTEHQVSPVAQMTTTVSAPQQAQTVHPVKKRNLATVTKCTKCNGSGVIIVGGNPKQKHLHTPTTTVTVQQPQTQEKPFTCNTCGGRFSRYSSLWSHKKLHSGEKNYKCNVCGIAFAKAVYLKNHTRIHTGEKPYKCGTCGMQFSQSPHLKNHERTHSGEKPYVCEVCDKGFARHATLWNHRRIHTGEKPYKCNRCQSAFSQAAHLKNHEKVHSGLKPFKCDICSAAFADRFALKRHRGIHEKYGQTAPLHQTQVVQKEEIIEMDEQSREVIIGSM</sequence>
<dbReference type="PROSITE" id="PS00028">
    <property type="entry name" value="ZINC_FINGER_C2H2_1"/>
    <property type="match status" value="7"/>
</dbReference>
<proteinExistence type="inferred from homology"/>
<dbReference type="EMBL" id="CH477986">
    <property type="protein sequence ID" value="EAT34601.1"/>
    <property type="molecule type" value="Genomic_DNA"/>
</dbReference>
<evidence type="ECO:0000313" key="14">
    <source>
        <dbReference type="EMBL" id="EAT34601.1"/>
    </source>
</evidence>
<dbReference type="GO" id="GO:0008270">
    <property type="term" value="F:zinc ion binding"/>
    <property type="evidence" value="ECO:0007669"/>
    <property type="project" value="UniProtKB-KW"/>
</dbReference>
<dbReference type="InterPro" id="IPR013087">
    <property type="entry name" value="Znf_C2H2_type"/>
</dbReference>
<dbReference type="Proteomes" id="UP000682892">
    <property type="component" value="Unassembled WGS sequence"/>
</dbReference>
<evidence type="ECO:0000256" key="7">
    <source>
        <dbReference type="ARBA" id="ARBA00022833"/>
    </source>
</evidence>
<dbReference type="GO" id="GO:0000981">
    <property type="term" value="F:DNA-binding transcription factor activity, RNA polymerase II-specific"/>
    <property type="evidence" value="ECO:0007669"/>
    <property type="project" value="TreeGrafter"/>
</dbReference>
<dbReference type="SMART" id="SM00355">
    <property type="entry name" value="ZnF_C2H2"/>
    <property type="match status" value="7"/>
</dbReference>
<keyword evidence="8" id="KW-0805">Transcription regulation</keyword>
<protein>
    <submittedName>
        <fullName evidence="14">AAEL013172-PA</fullName>
    </submittedName>
</protein>
<feature type="domain" description="C2H2-type" evidence="13">
    <location>
        <begin position="506"/>
        <end position="528"/>
    </location>
</feature>
<dbReference type="OMA" id="HNQDGET"/>
<comment type="subcellular location">
    <subcellularLocation>
        <location evidence="2">Nucleus</location>
    </subcellularLocation>
</comment>
<dbReference type="PaxDb" id="7159-AAEL013172-PA"/>
<comment type="similarity">
    <text evidence="3">Belongs to the krueppel C2H2-type zinc-finger protein family.</text>
</comment>
<keyword evidence="11" id="KW-0539">Nucleus</keyword>
<reference evidence="14" key="3">
    <citation type="submission" date="2012-09" db="EMBL/GenBank/DDBJ databases">
        <authorList>
            <consortium name="VectorBase"/>
        </authorList>
    </citation>
    <scope>NUCLEOTIDE SEQUENCE</scope>
    <source>
        <strain evidence="14">Liverpool</strain>
    </source>
</reference>
<evidence type="ECO:0000256" key="5">
    <source>
        <dbReference type="ARBA" id="ARBA00022737"/>
    </source>
</evidence>
<dbReference type="Gene3D" id="3.30.160.60">
    <property type="entry name" value="Classic Zinc Finger"/>
    <property type="match status" value="6"/>
</dbReference>
<evidence type="ECO:0000256" key="2">
    <source>
        <dbReference type="ARBA" id="ARBA00004123"/>
    </source>
</evidence>
<dbReference type="eggNOG" id="KOG1721">
    <property type="taxonomic scope" value="Eukaryota"/>
</dbReference>
<name>Q16JY2_AEDAE</name>
<evidence type="ECO:0000256" key="11">
    <source>
        <dbReference type="ARBA" id="ARBA00023242"/>
    </source>
</evidence>
<dbReference type="VEuPathDB" id="VectorBase:AAEL013172"/>
<evidence type="ECO:0000256" key="9">
    <source>
        <dbReference type="ARBA" id="ARBA00023125"/>
    </source>
</evidence>
<dbReference type="PANTHER" id="PTHR24394:SF44">
    <property type="entry name" value="ZINC FINGER PROTEIN 271-LIKE"/>
    <property type="match status" value="1"/>
</dbReference>
<dbReference type="InterPro" id="IPR036236">
    <property type="entry name" value="Znf_C2H2_sf"/>
</dbReference>
<evidence type="ECO:0000256" key="10">
    <source>
        <dbReference type="ARBA" id="ARBA00023163"/>
    </source>
</evidence>
<evidence type="ECO:0000259" key="13">
    <source>
        <dbReference type="PROSITE" id="PS50157"/>
    </source>
</evidence>
<comment type="function">
    <text evidence="1">May be involved in transcriptional regulation.</text>
</comment>
<dbReference type="GO" id="GO:0003677">
    <property type="term" value="F:DNA binding"/>
    <property type="evidence" value="ECO:0007669"/>
    <property type="project" value="UniProtKB-KW"/>
</dbReference>
<evidence type="ECO:0000256" key="3">
    <source>
        <dbReference type="ARBA" id="ARBA00006991"/>
    </source>
</evidence>
<evidence type="ECO:0000256" key="8">
    <source>
        <dbReference type="ARBA" id="ARBA00023015"/>
    </source>
</evidence>
<feature type="domain" description="C2H2-type" evidence="13">
    <location>
        <begin position="422"/>
        <end position="449"/>
    </location>
</feature>
<feature type="domain" description="C2H2-type" evidence="13">
    <location>
        <begin position="366"/>
        <end position="393"/>
    </location>
</feature>
<evidence type="ECO:0000256" key="12">
    <source>
        <dbReference type="PROSITE-ProRule" id="PRU00042"/>
    </source>
</evidence>
<organism evidence="14 15">
    <name type="scientific">Aedes aegypti</name>
    <name type="common">Yellowfever mosquito</name>
    <name type="synonym">Culex aegypti</name>
    <dbReference type="NCBI Taxonomy" id="7159"/>
    <lineage>
        <taxon>Eukaryota</taxon>
        <taxon>Metazoa</taxon>
        <taxon>Ecdysozoa</taxon>
        <taxon>Arthropoda</taxon>
        <taxon>Hexapoda</taxon>
        <taxon>Insecta</taxon>
        <taxon>Pterygota</taxon>
        <taxon>Neoptera</taxon>
        <taxon>Endopterygota</taxon>
        <taxon>Diptera</taxon>
        <taxon>Nematocera</taxon>
        <taxon>Culicoidea</taxon>
        <taxon>Culicidae</taxon>
        <taxon>Culicinae</taxon>
        <taxon>Aedini</taxon>
        <taxon>Aedes</taxon>
        <taxon>Stegomyia</taxon>
    </lineage>
</organism>